<gene>
    <name evidence="2" type="ORF">BO71DRAFT_203906</name>
</gene>
<protein>
    <submittedName>
        <fullName evidence="2">Uncharacterized protein</fullName>
    </submittedName>
</protein>
<proteinExistence type="predicted"/>
<accession>A0A319EVF9</accession>
<dbReference type="AlphaFoldDB" id="A0A319EVF9"/>
<reference evidence="2 3" key="1">
    <citation type="submission" date="2018-02" db="EMBL/GenBank/DDBJ databases">
        <title>The genomes of Aspergillus section Nigri reveals drivers in fungal speciation.</title>
        <authorList>
            <consortium name="DOE Joint Genome Institute"/>
            <person name="Vesth T.C."/>
            <person name="Nybo J."/>
            <person name="Theobald S."/>
            <person name="Brandl J."/>
            <person name="Frisvad J.C."/>
            <person name="Nielsen K.F."/>
            <person name="Lyhne E.K."/>
            <person name="Kogle M.E."/>
            <person name="Kuo A."/>
            <person name="Riley R."/>
            <person name="Clum A."/>
            <person name="Nolan M."/>
            <person name="Lipzen A."/>
            <person name="Salamov A."/>
            <person name="Henrissat B."/>
            <person name="Wiebenga A."/>
            <person name="De vries R.P."/>
            <person name="Grigoriev I.V."/>
            <person name="Mortensen U.H."/>
            <person name="Andersen M.R."/>
            <person name="Baker S.E."/>
        </authorList>
    </citation>
    <scope>NUCLEOTIDE SEQUENCE [LARGE SCALE GENOMIC DNA]</scope>
    <source>
        <strain evidence="2 3">CBS 707.79</strain>
    </source>
</reference>
<dbReference type="VEuPathDB" id="FungiDB:BO71DRAFT_203906"/>
<evidence type="ECO:0000313" key="3">
    <source>
        <dbReference type="Proteomes" id="UP000247810"/>
    </source>
</evidence>
<evidence type="ECO:0000256" key="1">
    <source>
        <dbReference type="SAM" id="MobiDB-lite"/>
    </source>
</evidence>
<sequence length="98" mass="10484">MIRPARRAGNASPFRPSSQPPPLQASELLSPSSPPSSGRSLSVVRWSALSTQYDVGLRASHPRVARTSPLPSPPRLFLATHARWCRATVSSTTSAVPL</sequence>
<dbReference type="Proteomes" id="UP000247810">
    <property type="component" value="Unassembled WGS sequence"/>
</dbReference>
<organism evidence="2 3">
    <name type="scientific">Aspergillus ellipticus CBS 707.79</name>
    <dbReference type="NCBI Taxonomy" id="1448320"/>
    <lineage>
        <taxon>Eukaryota</taxon>
        <taxon>Fungi</taxon>
        <taxon>Dikarya</taxon>
        <taxon>Ascomycota</taxon>
        <taxon>Pezizomycotina</taxon>
        <taxon>Eurotiomycetes</taxon>
        <taxon>Eurotiomycetidae</taxon>
        <taxon>Eurotiales</taxon>
        <taxon>Aspergillaceae</taxon>
        <taxon>Aspergillus</taxon>
        <taxon>Aspergillus subgen. Circumdati</taxon>
    </lineage>
</organism>
<feature type="region of interest" description="Disordered" evidence="1">
    <location>
        <begin position="1"/>
        <end position="40"/>
    </location>
</feature>
<name>A0A319EVF9_9EURO</name>
<keyword evidence="3" id="KW-1185">Reference proteome</keyword>
<feature type="compositionally biased region" description="Low complexity" evidence="1">
    <location>
        <begin position="24"/>
        <end position="40"/>
    </location>
</feature>
<dbReference type="EMBL" id="KZ825854">
    <property type="protein sequence ID" value="PYH95382.1"/>
    <property type="molecule type" value="Genomic_DNA"/>
</dbReference>
<evidence type="ECO:0000313" key="2">
    <source>
        <dbReference type="EMBL" id="PYH95382.1"/>
    </source>
</evidence>